<dbReference type="GO" id="GO:0009653">
    <property type="term" value="P:anatomical structure morphogenesis"/>
    <property type="evidence" value="ECO:0007669"/>
    <property type="project" value="UniProtKB-ARBA"/>
</dbReference>
<dbReference type="PANTHER" id="PTHR47998">
    <property type="entry name" value="TRANSCRIPTION FACTOR MYB51-LIKE ISOFORM X1"/>
    <property type="match status" value="1"/>
</dbReference>
<evidence type="ECO:0000256" key="6">
    <source>
        <dbReference type="ARBA" id="ARBA00023163"/>
    </source>
</evidence>
<reference evidence="12" key="1">
    <citation type="submission" date="2023-05" db="EMBL/GenBank/DDBJ databases">
        <authorList>
            <person name="Huff M."/>
        </authorList>
    </citation>
    <scope>NUCLEOTIDE SEQUENCE</scope>
</reference>
<dbReference type="SMART" id="SM00717">
    <property type="entry name" value="SANT"/>
    <property type="match status" value="1"/>
</dbReference>
<evidence type="ECO:0000256" key="3">
    <source>
        <dbReference type="ARBA" id="ARBA00022980"/>
    </source>
</evidence>
<dbReference type="GO" id="GO:0048731">
    <property type="term" value="P:system development"/>
    <property type="evidence" value="ECO:0007669"/>
    <property type="project" value="UniProtKB-ARBA"/>
</dbReference>
<dbReference type="SUPFAM" id="SSF46689">
    <property type="entry name" value="Homeodomain-like"/>
    <property type="match status" value="1"/>
</dbReference>
<dbReference type="Pfam" id="PF00249">
    <property type="entry name" value="Myb_DNA-binding"/>
    <property type="match status" value="1"/>
</dbReference>
<keyword evidence="13" id="KW-1185">Reference proteome</keyword>
<keyword evidence="3" id="KW-0689">Ribosomal protein</keyword>
<dbReference type="GO" id="GO:0006412">
    <property type="term" value="P:translation"/>
    <property type="evidence" value="ECO:0007669"/>
    <property type="project" value="InterPro"/>
</dbReference>
<keyword evidence="8" id="KW-0687">Ribonucleoprotein</keyword>
<evidence type="ECO:0000256" key="2">
    <source>
        <dbReference type="ARBA" id="ARBA00022833"/>
    </source>
</evidence>
<dbReference type="Gene3D" id="6.20.50.150">
    <property type="match status" value="1"/>
</dbReference>
<dbReference type="Proteomes" id="UP000834106">
    <property type="component" value="Chromosome 2"/>
</dbReference>
<keyword evidence="7" id="KW-0539">Nucleus</keyword>
<evidence type="ECO:0000313" key="12">
    <source>
        <dbReference type="EMBL" id="CAI9756580.1"/>
    </source>
</evidence>
<feature type="domain" description="Myb-like" evidence="10">
    <location>
        <begin position="24"/>
        <end position="72"/>
    </location>
</feature>
<keyword evidence="6" id="KW-0804">Transcription</keyword>
<sequence length="162" mass="18466">MADSEHSSSEESLTGFQEVSSKKSGTELSKDEEALVIRMYNLVGERWLLIAGRIPGRTADEIEKYWNSRYSTNGRTLANYNIQKESTLHLILHLCGGAKKRKKKTYTKLKKIEHKKKKVKLAVLQFYKVEDFGKVQRLCKECPNAECDARTFMAKGVSTGIF</sequence>
<dbReference type="FunFam" id="1.10.10.60:FF:000160">
    <property type="entry name" value="MYB-like transcription factor"/>
    <property type="match status" value="1"/>
</dbReference>
<name>A0AAD2DLU9_9LAMI</name>
<keyword evidence="2" id="KW-0862">Zinc</keyword>
<keyword evidence="5" id="KW-0238">DNA-binding</keyword>
<dbReference type="GO" id="GO:0030154">
    <property type="term" value="P:cell differentiation"/>
    <property type="evidence" value="ECO:0007669"/>
    <property type="project" value="UniProtKB-ARBA"/>
</dbReference>
<dbReference type="EMBL" id="OU503037">
    <property type="protein sequence ID" value="CAI9756580.1"/>
    <property type="molecule type" value="Genomic_DNA"/>
</dbReference>
<dbReference type="GO" id="GO:0090558">
    <property type="term" value="P:plant epidermis development"/>
    <property type="evidence" value="ECO:0007669"/>
    <property type="project" value="UniProtKB-ARBA"/>
</dbReference>
<organism evidence="12 13">
    <name type="scientific">Fraxinus pennsylvanica</name>
    <dbReference type="NCBI Taxonomy" id="56036"/>
    <lineage>
        <taxon>Eukaryota</taxon>
        <taxon>Viridiplantae</taxon>
        <taxon>Streptophyta</taxon>
        <taxon>Embryophyta</taxon>
        <taxon>Tracheophyta</taxon>
        <taxon>Spermatophyta</taxon>
        <taxon>Magnoliopsida</taxon>
        <taxon>eudicotyledons</taxon>
        <taxon>Gunneridae</taxon>
        <taxon>Pentapetalae</taxon>
        <taxon>asterids</taxon>
        <taxon>lamiids</taxon>
        <taxon>Lamiales</taxon>
        <taxon>Oleaceae</taxon>
        <taxon>Oleeae</taxon>
        <taxon>Fraxinus</taxon>
    </lineage>
</organism>
<dbReference type="Pfam" id="PF01599">
    <property type="entry name" value="Ribosomal_S27"/>
    <property type="match status" value="1"/>
</dbReference>
<dbReference type="SUPFAM" id="SSF54236">
    <property type="entry name" value="Ubiquitin-like"/>
    <property type="match status" value="1"/>
</dbReference>
<evidence type="ECO:0000256" key="9">
    <source>
        <dbReference type="SAM" id="MobiDB-lite"/>
    </source>
</evidence>
<feature type="domain" description="Small ribosomal subunit protein eS31" evidence="11">
    <location>
        <begin position="123"/>
        <end position="159"/>
    </location>
</feature>
<evidence type="ECO:0000259" key="10">
    <source>
        <dbReference type="SMART" id="SM00717"/>
    </source>
</evidence>
<dbReference type="InterPro" id="IPR001005">
    <property type="entry name" value="SANT/Myb"/>
</dbReference>
<dbReference type="GO" id="GO:0005634">
    <property type="term" value="C:nucleus"/>
    <property type="evidence" value="ECO:0007669"/>
    <property type="project" value="UniProtKB-SubCell"/>
</dbReference>
<dbReference type="GO" id="GO:0005840">
    <property type="term" value="C:ribosome"/>
    <property type="evidence" value="ECO:0007669"/>
    <property type="project" value="UniProtKB-KW"/>
</dbReference>
<evidence type="ECO:0000256" key="5">
    <source>
        <dbReference type="ARBA" id="ARBA00023125"/>
    </source>
</evidence>
<dbReference type="Gene3D" id="1.10.10.60">
    <property type="entry name" value="Homeodomain-like"/>
    <property type="match status" value="1"/>
</dbReference>
<dbReference type="GO" id="GO:1990904">
    <property type="term" value="C:ribonucleoprotein complex"/>
    <property type="evidence" value="ECO:0007669"/>
    <property type="project" value="UniProtKB-KW"/>
</dbReference>
<protein>
    <submittedName>
        <fullName evidence="12">Uncharacterized protein</fullName>
    </submittedName>
</protein>
<dbReference type="GO" id="GO:0006355">
    <property type="term" value="P:regulation of DNA-templated transcription"/>
    <property type="evidence" value="ECO:0007669"/>
    <property type="project" value="TreeGrafter"/>
</dbReference>
<dbReference type="InterPro" id="IPR038582">
    <property type="entry name" value="Ribosomal_eS31_euk-type_sf"/>
</dbReference>
<dbReference type="GO" id="GO:0003735">
    <property type="term" value="F:structural constituent of ribosome"/>
    <property type="evidence" value="ECO:0007669"/>
    <property type="project" value="InterPro"/>
</dbReference>
<dbReference type="InterPro" id="IPR015495">
    <property type="entry name" value="Myb_TF_plants"/>
</dbReference>
<feature type="compositionally biased region" description="Polar residues" evidence="9">
    <location>
        <begin position="10"/>
        <end position="19"/>
    </location>
</feature>
<gene>
    <name evidence="12" type="ORF">FPE_LOCUS4010</name>
</gene>
<dbReference type="InterPro" id="IPR002906">
    <property type="entry name" value="Ribosomal_eS31"/>
</dbReference>
<dbReference type="Gene3D" id="3.10.20.90">
    <property type="entry name" value="Phosphatidylinositol 3-kinase Catalytic Subunit, Chain A, domain 1"/>
    <property type="match status" value="1"/>
</dbReference>
<dbReference type="InterPro" id="IPR009057">
    <property type="entry name" value="Homeodomain-like_sf"/>
</dbReference>
<evidence type="ECO:0000256" key="4">
    <source>
        <dbReference type="ARBA" id="ARBA00023015"/>
    </source>
</evidence>
<proteinExistence type="predicted"/>
<dbReference type="CDD" id="cd00167">
    <property type="entry name" value="SANT"/>
    <property type="match status" value="1"/>
</dbReference>
<dbReference type="GO" id="GO:0000976">
    <property type="term" value="F:transcription cis-regulatory region binding"/>
    <property type="evidence" value="ECO:0007669"/>
    <property type="project" value="TreeGrafter"/>
</dbReference>
<evidence type="ECO:0000259" key="11">
    <source>
        <dbReference type="SMART" id="SM01402"/>
    </source>
</evidence>
<evidence type="ECO:0000313" key="13">
    <source>
        <dbReference type="Proteomes" id="UP000834106"/>
    </source>
</evidence>
<dbReference type="AlphaFoldDB" id="A0AAD2DLU9"/>
<evidence type="ECO:0000256" key="1">
    <source>
        <dbReference type="ARBA" id="ARBA00004123"/>
    </source>
</evidence>
<dbReference type="InterPro" id="IPR029071">
    <property type="entry name" value="Ubiquitin-like_domsf"/>
</dbReference>
<comment type="subcellular location">
    <subcellularLocation>
        <location evidence="1">Nucleus</location>
    </subcellularLocation>
</comment>
<accession>A0AAD2DLU9</accession>
<keyword evidence="4" id="KW-0805">Transcription regulation</keyword>
<evidence type="ECO:0000256" key="8">
    <source>
        <dbReference type="ARBA" id="ARBA00023274"/>
    </source>
</evidence>
<dbReference type="SMART" id="SM01402">
    <property type="entry name" value="Ribosomal_S27"/>
    <property type="match status" value="1"/>
</dbReference>
<dbReference type="PANTHER" id="PTHR47998:SF67">
    <property type="entry name" value="MYB TRANSCRIPTION FACTOR"/>
    <property type="match status" value="1"/>
</dbReference>
<feature type="region of interest" description="Disordered" evidence="9">
    <location>
        <begin position="1"/>
        <end position="25"/>
    </location>
</feature>
<evidence type="ECO:0000256" key="7">
    <source>
        <dbReference type="ARBA" id="ARBA00023242"/>
    </source>
</evidence>